<keyword evidence="8" id="KW-1185">Reference proteome</keyword>
<dbReference type="Pfam" id="PF09446">
    <property type="entry name" value="VMA21"/>
    <property type="match status" value="1"/>
</dbReference>
<evidence type="ECO:0000313" key="8">
    <source>
        <dbReference type="Proteomes" id="UP000697127"/>
    </source>
</evidence>
<dbReference type="GO" id="GO:0033116">
    <property type="term" value="C:endoplasmic reticulum-Golgi intermediate compartment membrane"/>
    <property type="evidence" value="ECO:0007669"/>
    <property type="project" value="UniProtKB-SubCell"/>
</dbReference>
<sequence>MADIPPHVLKKLIFFTAMMILAPLIAFFTCNTIFNNSLVSGGVAAVVANVVLIGYVYVAFNEDISDDKEKKLS</sequence>
<dbReference type="GO" id="GO:0070072">
    <property type="term" value="P:vacuolar proton-transporting V-type ATPase complex assembly"/>
    <property type="evidence" value="ECO:0007669"/>
    <property type="project" value="UniProtKB-UniRule"/>
</dbReference>
<dbReference type="HAMAP" id="MF_03058">
    <property type="entry name" value="VMA21"/>
    <property type="match status" value="1"/>
</dbReference>
<accession>A0A9P6WHI3</accession>
<feature type="transmembrane region" description="Helical" evidence="6">
    <location>
        <begin position="40"/>
        <end position="60"/>
    </location>
</feature>
<evidence type="ECO:0000256" key="3">
    <source>
        <dbReference type="ARBA" id="ARBA00022989"/>
    </source>
</evidence>
<keyword evidence="1 6" id="KW-0812">Transmembrane</keyword>
<protein>
    <submittedName>
        <fullName evidence="7">Vacuolar ATPase assembly integral membrane protein vma21</fullName>
    </submittedName>
</protein>
<evidence type="ECO:0000256" key="6">
    <source>
        <dbReference type="HAMAP-Rule" id="MF_03058"/>
    </source>
</evidence>
<keyword evidence="3 6" id="KW-1133">Transmembrane helix</keyword>
<dbReference type="GO" id="GO:0005789">
    <property type="term" value="C:endoplasmic reticulum membrane"/>
    <property type="evidence" value="ECO:0007669"/>
    <property type="project" value="UniProtKB-SubCell"/>
</dbReference>
<proteinExistence type="inferred from homology"/>
<evidence type="ECO:0000256" key="2">
    <source>
        <dbReference type="ARBA" id="ARBA00022824"/>
    </source>
</evidence>
<dbReference type="OrthoDB" id="160405at2759"/>
<dbReference type="AlphaFoldDB" id="A0A9P6WHI3"/>
<feature type="transmembrane region" description="Helical" evidence="6">
    <location>
        <begin position="12"/>
        <end position="34"/>
    </location>
</feature>
<reference evidence="7" key="1">
    <citation type="submission" date="2020-11" db="EMBL/GenBank/DDBJ databases">
        <title>Kefir isolates.</title>
        <authorList>
            <person name="Marcisauskas S."/>
            <person name="Kim Y."/>
            <person name="Blasche S."/>
        </authorList>
    </citation>
    <scope>NUCLEOTIDE SEQUENCE</scope>
    <source>
        <strain evidence="7">Olga-1</strain>
    </source>
</reference>
<dbReference type="EMBL" id="PUHW01000363">
    <property type="protein sequence ID" value="KAG0686849.1"/>
    <property type="molecule type" value="Genomic_DNA"/>
</dbReference>
<gene>
    <name evidence="7" type="primary">VMA21</name>
    <name evidence="7" type="ORF">C6P40_003271</name>
</gene>
<keyword evidence="4 6" id="KW-0472">Membrane</keyword>
<comment type="function">
    <text evidence="6">Required for the assembly of the V0 complex of the vacuolar ATPase (V-ATPase) in the endoplasmic reticulum.</text>
</comment>
<feature type="short sequence motif" description="Prevents secretion from ER" evidence="6">
    <location>
        <begin position="70"/>
        <end position="73"/>
    </location>
</feature>
<keyword evidence="2 6" id="KW-0256">Endoplasmic reticulum</keyword>
<dbReference type="PANTHER" id="PTHR31792:SF3">
    <property type="entry name" value="VACUOLAR ATPASE ASSEMBLY INTEGRAL MEMBRANE PROTEIN VMA21"/>
    <property type="match status" value="1"/>
</dbReference>
<dbReference type="GO" id="GO:0012507">
    <property type="term" value="C:ER to Golgi transport vesicle membrane"/>
    <property type="evidence" value="ECO:0007669"/>
    <property type="project" value="UniProtKB-SubCell"/>
</dbReference>
<name>A0A9P6WHI3_9ASCO</name>
<comment type="caution">
    <text evidence="7">The sequence shown here is derived from an EMBL/GenBank/DDBJ whole genome shotgun (WGS) entry which is preliminary data.</text>
</comment>
<evidence type="ECO:0000256" key="1">
    <source>
        <dbReference type="ARBA" id="ARBA00022692"/>
    </source>
</evidence>
<evidence type="ECO:0000313" key="7">
    <source>
        <dbReference type="EMBL" id="KAG0686849.1"/>
    </source>
</evidence>
<dbReference type="Proteomes" id="UP000697127">
    <property type="component" value="Unassembled WGS sequence"/>
</dbReference>
<evidence type="ECO:0000256" key="4">
    <source>
        <dbReference type="ARBA" id="ARBA00023136"/>
    </source>
</evidence>
<organism evidence="7 8">
    <name type="scientific">Pichia californica</name>
    <dbReference type="NCBI Taxonomy" id="460514"/>
    <lineage>
        <taxon>Eukaryota</taxon>
        <taxon>Fungi</taxon>
        <taxon>Dikarya</taxon>
        <taxon>Ascomycota</taxon>
        <taxon>Saccharomycotina</taxon>
        <taxon>Pichiomycetes</taxon>
        <taxon>Pichiales</taxon>
        <taxon>Pichiaceae</taxon>
        <taxon>Pichia</taxon>
    </lineage>
</organism>
<keyword evidence="5 6" id="KW-0968">Cytoplasmic vesicle</keyword>
<evidence type="ECO:0000256" key="5">
    <source>
        <dbReference type="ARBA" id="ARBA00023329"/>
    </source>
</evidence>
<dbReference type="InterPro" id="IPR019013">
    <property type="entry name" value="Vma21"/>
</dbReference>
<comment type="subcellular location">
    <subcellularLocation>
        <location evidence="6">Endoplasmic reticulum membrane</location>
        <topology evidence="6">Multi-pass membrane protein</topology>
    </subcellularLocation>
    <subcellularLocation>
        <location evidence="6">Endoplasmic reticulum-Golgi intermediate compartment membrane</location>
        <topology evidence="6">Multi-pass membrane protein</topology>
    </subcellularLocation>
    <subcellularLocation>
        <location evidence="6">Cytoplasmic vesicle</location>
        <location evidence="6">COPII-coated vesicle membrane</location>
        <topology evidence="6">Multi-pass membrane protein</topology>
    </subcellularLocation>
</comment>
<dbReference type="PANTHER" id="PTHR31792">
    <property type="entry name" value="VACUOLAR ATPASE ASSEMBLY INTEGRAL MEMBRANE PROTEIN VMA21"/>
    <property type="match status" value="1"/>
</dbReference>
<comment type="similarity">
    <text evidence="6">Belongs to the VMA21 family.</text>
</comment>